<dbReference type="Proteomes" id="UP001064087">
    <property type="component" value="Chromosome"/>
</dbReference>
<evidence type="ECO:0000256" key="6">
    <source>
        <dbReference type="SAM" id="Phobius"/>
    </source>
</evidence>
<dbReference type="EMBL" id="CP106738">
    <property type="protein sequence ID" value="UXX83136.1"/>
    <property type="molecule type" value="Genomic_DNA"/>
</dbReference>
<feature type="transmembrane region" description="Helical" evidence="6">
    <location>
        <begin position="113"/>
        <end position="134"/>
    </location>
</feature>
<evidence type="ECO:0000313" key="8">
    <source>
        <dbReference type="EMBL" id="UXX83136.1"/>
    </source>
</evidence>
<comment type="subcellular location">
    <subcellularLocation>
        <location evidence="1">Membrane</location>
        <topology evidence="1">Multi-pass membrane protein</topology>
    </subcellularLocation>
</comment>
<evidence type="ECO:0000313" key="9">
    <source>
        <dbReference type="Proteomes" id="UP001064087"/>
    </source>
</evidence>
<feature type="transmembrane region" description="Helical" evidence="6">
    <location>
        <begin position="146"/>
        <end position="168"/>
    </location>
</feature>
<keyword evidence="4 6" id="KW-1133">Transmembrane helix</keyword>
<keyword evidence="5 6" id="KW-0472">Membrane</keyword>
<accession>A0ABY6DAI1</accession>
<feature type="transmembrane region" description="Helical" evidence="6">
    <location>
        <begin position="261"/>
        <end position="283"/>
    </location>
</feature>
<keyword evidence="3 6" id="KW-0812">Transmembrane</keyword>
<dbReference type="PANTHER" id="PTHR23502:SF132">
    <property type="entry name" value="POLYAMINE TRANSPORTER 2-RELATED"/>
    <property type="match status" value="1"/>
</dbReference>
<evidence type="ECO:0000256" key="1">
    <source>
        <dbReference type="ARBA" id="ARBA00004141"/>
    </source>
</evidence>
<name>A0ABY6DAI1_9RHOB</name>
<feature type="transmembrane region" description="Helical" evidence="6">
    <location>
        <begin position="60"/>
        <end position="76"/>
    </location>
</feature>
<feature type="transmembrane region" description="Helical" evidence="6">
    <location>
        <begin position="174"/>
        <end position="194"/>
    </location>
</feature>
<feature type="transmembrane region" description="Helical" evidence="6">
    <location>
        <begin position="319"/>
        <end position="340"/>
    </location>
</feature>
<dbReference type="CDD" id="cd17320">
    <property type="entry name" value="MFS_MdfA_MDR_like"/>
    <property type="match status" value="1"/>
</dbReference>
<feature type="transmembrane region" description="Helical" evidence="6">
    <location>
        <begin position="21"/>
        <end position="40"/>
    </location>
</feature>
<evidence type="ECO:0000256" key="4">
    <source>
        <dbReference type="ARBA" id="ARBA00022989"/>
    </source>
</evidence>
<dbReference type="PROSITE" id="PS50850">
    <property type="entry name" value="MFS"/>
    <property type="match status" value="1"/>
</dbReference>
<evidence type="ECO:0000256" key="3">
    <source>
        <dbReference type="ARBA" id="ARBA00022692"/>
    </source>
</evidence>
<dbReference type="Pfam" id="PF07690">
    <property type="entry name" value="MFS_1"/>
    <property type="match status" value="1"/>
</dbReference>
<evidence type="ECO:0000256" key="2">
    <source>
        <dbReference type="ARBA" id="ARBA00022448"/>
    </source>
</evidence>
<dbReference type="InterPro" id="IPR011701">
    <property type="entry name" value="MFS"/>
</dbReference>
<dbReference type="RefSeq" id="WP_165192938.1">
    <property type="nucleotide sequence ID" value="NZ_CP106738.1"/>
</dbReference>
<evidence type="ECO:0000256" key="5">
    <source>
        <dbReference type="ARBA" id="ARBA00023136"/>
    </source>
</evidence>
<dbReference type="PROSITE" id="PS00216">
    <property type="entry name" value="SUGAR_TRANSPORT_1"/>
    <property type="match status" value="1"/>
</dbReference>
<feature type="transmembrane region" description="Helical" evidence="6">
    <location>
        <begin position="381"/>
        <end position="403"/>
    </location>
</feature>
<evidence type="ECO:0000259" key="7">
    <source>
        <dbReference type="PROSITE" id="PS50850"/>
    </source>
</evidence>
<dbReference type="Gene3D" id="1.20.1720.10">
    <property type="entry name" value="Multidrug resistance protein D"/>
    <property type="match status" value="1"/>
</dbReference>
<gene>
    <name evidence="8" type="ORF">N7U68_18990</name>
</gene>
<feature type="transmembrane region" description="Helical" evidence="6">
    <location>
        <begin position="215"/>
        <end position="241"/>
    </location>
</feature>
<sequence length="413" mass="43709">MTLNSPAPLATTRTPLGFVEFVILMAFMVSITAMATDVMLPALDRIGSDLGVSDPNQTQLVISSLFLGFALGQALAGPMSDSFGRKPVIYGGYAIFLVGCALSLWAQSWEAMIAGRVLQGFGAAFPRIVTIALVRDGFAGREMARIMSVVMAVFILVPTIAPAVGQLVLAFSDWHAMFGVLIAMAVGACGWFALRQPETLPHDARRPFSLRSIQTGLVEVCASRVAIGYTVAAGLIFGAFLTYLSTAQQIFQQIYDTGPLFALYFAMAALAIGGASMVNSMLVMRLGMRSLTRTAMIGIAIASALFAGPVVMFDGVPPFWMFMLWLLVVFFCTGILFGNLNAIAMEPLGHIAGLGAALVGSGTTFISLPLAWYLGHLFDGGVLPLIGGFGVLASAALVVILWADRDENVAPAE</sequence>
<dbReference type="SUPFAM" id="SSF103473">
    <property type="entry name" value="MFS general substrate transporter"/>
    <property type="match status" value="1"/>
</dbReference>
<protein>
    <submittedName>
        <fullName evidence="8">Multidrug effflux MFS transporter</fullName>
    </submittedName>
</protein>
<feature type="transmembrane region" description="Helical" evidence="6">
    <location>
        <begin position="352"/>
        <end position="375"/>
    </location>
</feature>
<keyword evidence="9" id="KW-1185">Reference proteome</keyword>
<proteinExistence type="predicted"/>
<dbReference type="InterPro" id="IPR036259">
    <property type="entry name" value="MFS_trans_sf"/>
</dbReference>
<feature type="domain" description="Major facilitator superfamily (MFS) profile" evidence="7">
    <location>
        <begin position="21"/>
        <end position="405"/>
    </location>
</feature>
<keyword evidence="2" id="KW-0813">Transport</keyword>
<feature type="transmembrane region" description="Helical" evidence="6">
    <location>
        <begin position="295"/>
        <end position="313"/>
    </location>
</feature>
<feature type="transmembrane region" description="Helical" evidence="6">
    <location>
        <begin position="88"/>
        <end position="107"/>
    </location>
</feature>
<dbReference type="PANTHER" id="PTHR23502">
    <property type="entry name" value="MAJOR FACILITATOR SUPERFAMILY"/>
    <property type="match status" value="1"/>
</dbReference>
<dbReference type="InterPro" id="IPR020846">
    <property type="entry name" value="MFS_dom"/>
</dbReference>
<dbReference type="InterPro" id="IPR005829">
    <property type="entry name" value="Sugar_transporter_CS"/>
</dbReference>
<organism evidence="8 9">
    <name type="scientific">Roseovarius pelagicus</name>
    <dbReference type="NCBI Taxonomy" id="2980108"/>
    <lineage>
        <taxon>Bacteria</taxon>
        <taxon>Pseudomonadati</taxon>
        <taxon>Pseudomonadota</taxon>
        <taxon>Alphaproteobacteria</taxon>
        <taxon>Rhodobacterales</taxon>
        <taxon>Roseobacteraceae</taxon>
        <taxon>Roseovarius</taxon>
    </lineage>
</organism>
<reference evidence="8" key="1">
    <citation type="submission" date="2022-10" db="EMBL/GenBank/DDBJ databases">
        <title>Roseovarius pelagicus sp. nov., isolated from Arctic seawater.</title>
        <authorList>
            <person name="Hong Y.W."/>
            <person name="Hwang C.Y."/>
        </authorList>
    </citation>
    <scope>NUCLEOTIDE SEQUENCE</scope>
    <source>
        <strain evidence="8">HL-MP18</strain>
    </source>
</reference>